<reference evidence="14 15" key="1">
    <citation type="submission" date="2018-04" db="EMBL/GenBank/DDBJ databases">
        <title>The genome of golden apple snail Pomacea canaliculata provides insight into stress tolerance and invasive adaptation.</title>
        <authorList>
            <person name="Liu C."/>
            <person name="Liu B."/>
            <person name="Ren Y."/>
            <person name="Zhang Y."/>
            <person name="Wang H."/>
            <person name="Li S."/>
            <person name="Jiang F."/>
            <person name="Yin L."/>
            <person name="Zhang G."/>
            <person name="Qian W."/>
            <person name="Fan W."/>
        </authorList>
    </citation>
    <scope>NUCLEOTIDE SEQUENCE [LARGE SCALE GENOMIC DNA]</scope>
    <source>
        <strain evidence="14">SZHN2017</strain>
        <tissue evidence="14">Muscle</tissue>
    </source>
</reference>
<dbReference type="SUPFAM" id="SSF48726">
    <property type="entry name" value="Immunoglobulin"/>
    <property type="match status" value="3"/>
</dbReference>
<evidence type="ECO:0000256" key="9">
    <source>
        <dbReference type="PROSITE-ProRule" id="PRU10141"/>
    </source>
</evidence>
<feature type="region of interest" description="Disordered" evidence="10">
    <location>
        <begin position="1106"/>
        <end position="1136"/>
    </location>
</feature>
<evidence type="ECO:0000259" key="13">
    <source>
        <dbReference type="PROSITE" id="PS50853"/>
    </source>
</evidence>
<dbReference type="GO" id="GO:0005524">
    <property type="term" value="F:ATP binding"/>
    <property type="evidence" value="ECO:0007669"/>
    <property type="project" value="UniProtKB-UniRule"/>
</dbReference>
<accession>A0A2T7PVI3</accession>
<dbReference type="Gene3D" id="1.10.510.10">
    <property type="entry name" value="Transferase(Phosphotransferase) domain 1"/>
    <property type="match status" value="2"/>
</dbReference>
<comment type="subcellular location">
    <subcellularLocation>
        <location evidence="1">Cytoplasm</location>
    </subcellularLocation>
</comment>
<dbReference type="Pfam" id="PF07679">
    <property type="entry name" value="I-set"/>
    <property type="match status" value="3"/>
</dbReference>
<dbReference type="SMART" id="SM00060">
    <property type="entry name" value="FN3"/>
    <property type="match status" value="12"/>
</dbReference>
<dbReference type="PROSITE" id="PS00107">
    <property type="entry name" value="PROTEIN_KINASE_ATP"/>
    <property type="match status" value="1"/>
</dbReference>
<feature type="domain" description="Fibronectin type-III" evidence="13">
    <location>
        <begin position="66"/>
        <end position="164"/>
    </location>
</feature>
<keyword evidence="4" id="KW-0677">Repeat</keyword>
<dbReference type="EMBL" id="PZQS01000001">
    <property type="protein sequence ID" value="PVD37432.1"/>
    <property type="molecule type" value="Genomic_DNA"/>
</dbReference>
<dbReference type="GO" id="GO:0005737">
    <property type="term" value="C:cytoplasm"/>
    <property type="evidence" value="ECO:0007669"/>
    <property type="project" value="UniProtKB-SubCell"/>
</dbReference>
<dbReference type="Proteomes" id="UP000245119">
    <property type="component" value="Linkage Group LG1"/>
</dbReference>
<evidence type="ECO:0000256" key="8">
    <source>
        <dbReference type="ARBA" id="ARBA00023319"/>
    </source>
</evidence>
<dbReference type="InterPro" id="IPR003961">
    <property type="entry name" value="FN3_dom"/>
</dbReference>
<dbReference type="InterPro" id="IPR008271">
    <property type="entry name" value="Ser/Thr_kinase_AS"/>
</dbReference>
<evidence type="ECO:0000256" key="3">
    <source>
        <dbReference type="ARBA" id="ARBA00022490"/>
    </source>
</evidence>
<feature type="domain" description="Fibronectin type-III" evidence="13">
    <location>
        <begin position="2098"/>
        <end position="2182"/>
    </location>
</feature>
<feature type="region of interest" description="Disordered" evidence="10">
    <location>
        <begin position="246"/>
        <end position="282"/>
    </location>
</feature>
<feature type="domain" description="Fibronectin type-III" evidence="13">
    <location>
        <begin position="781"/>
        <end position="880"/>
    </location>
</feature>
<feature type="domain" description="Fibronectin type-III" evidence="13">
    <location>
        <begin position="917"/>
        <end position="1015"/>
    </location>
</feature>
<dbReference type="OrthoDB" id="2570713at2759"/>
<feature type="domain" description="Fibronectin type-III" evidence="13">
    <location>
        <begin position="1"/>
        <end position="64"/>
    </location>
</feature>
<dbReference type="PROSITE" id="PS50835">
    <property type="entry name" value="IG_LIKE"/>
    <property type="match status" value="3"/>
</dbReference>
<evidence type="ECO:0000259" key="11">
    <source>
        <dbReference type="PROSITE" id="PS50011"/>
    </source>
</evidence>
<evidence type="ECO:0000256" key="4">
    <source>
        <dbReference type="ARBA" id="ARBA00022737"/>
    </source>
</evidence>
<feature type="domain" description="Fibronectin type-III" evidence="13">
    <location>
        <begin position="379"/>
        <end position="476"/>
    </location>
</feature>
<dbReference type="PANTHER" id="PTHR13817">
    <property type="entry name" value="TITIN"/>
    <property type="match status" value="1"/>
</dbReference>
<keyword evidence="15" id="KW-1185">Reference proteome</keyword>
<evidence type="ECO:0000256" key="6">
    <source>
        <dbReference type="ARBA" id="ARBA00022840"/>
    </source>
</evidence>
<keyword evidence="7" id="KW-1015">Disulfide bond</keyword>
<feature type="region of interest" description="Disordered" evidence="10">
    <location>
        <begin position="1903"/>
        <end position="1928"/>
    </location>
</feature>
<dbReference type="SMART" id="SM00220">
    <property type="entry name" value="S_TKc"/>
    <property type="match status" value="2"/>
</dbReference>
<dbReference type="STRING" id="400727.A0A2T7PVI3"/>
<dbReference type="InterPro" id="IPR000719">
    <property type="entry name" value="Prot_kinase_dom"/>
</dbReference>
<evidence type="ECO:0000256" key="2">
    <source>
        <dbReference type="ARBA" id="ARBA00006692"/>
    </source>
</evidence>
<comment type="similarity">
    <text evidence="2">Belongs to the protein kinase superfamily. CAMK Ser/Thr protein kinase family.</text>
</comment>
<sequence>MIEYREPQADVWHTLVSGLPTTRYRVPDIGPAQDYQFRVRAMTPYGVSPPSHPAGLYRQATPLRPLAQDLQVSSLEPEAVRLSWQPLSLPSSARSTPSRGVSYQVEALEYPSTQWRPLATEVRDTTYQLKGLQPTKDYSFRVRAVTPSGLTEPTTPVTVTSLPVRPRLQGYEPSASVVGPDSVRLQWRPAELPYYSRQATPISYTLEMQEVPGHTWSPVRRNIPETSYLVTGLRTDRDYRFRVRPESAVGAGGDQQTHPRVPARRLSPLSRTGPPKMLREPPLISSVHPDSVWLSWRSVDIPSRITDYAPVTYRVEAQEPPSVEWRPLARHIPQTHYNLKGLRPGQEYNFRVRAENDYGLSEPTPSVLLKKRSVPPVMAQHEPLISDVSPGSLRLSWRPADVPSYLLDSVPVSYSVQYQHLPDTEWLPLARRIMGTSYYVTGLSPDNNYAFRVMADNDFGSSRPSLPARMPRLAEIPSPIYSPQIEDIEPSAVRLAWRSPKTGPYKAKTTTYAIETLEPSTWTWRPLVSRLPTPSYRVTSLLPTEDYIFRIRAETEKSLSEPSFPVSYSGLRAPPAVPVERPILSEIEADSVRVSWHPVYYPVSATYKDSKKRYRVEMRELPHGHWHPVVHQTPQWQYEVTGLRPDSDYAFRVILVTDDGTSPPSNAAYLYRKPVIPRVPLEIPELAEVSDDSVFLRWNRVDIPAFDTDEEPLSFMIEAQKLPSYDWEPVARGVKDTSYRVTGLQPRQDYAFRVRAETPAGITTPTTPVPVYRRPERAGVPISYVTVDDRDVPPYSARLRWTPVYVGPYSSPASTSYQVEVREPRQASWSTVVSDIRGSEYLVSDLSPRKSYMFRVRARSPAGDISDPSMPVPFYPLHMRHFSRQPAPDALAIVEDYSLPSRAYLEALIVKVPPRMPIEKPDLILVDPQTVHLTWSAARVPKSTSSLSPTTYRVEAREDGTVNWVERVSGLKTLGCDIRGLKPHLDYAFRVRAVNDFGWSEPTLPSFLHRPIVPPLVAPRLPIDSPRLIPVTKDTVRVVWHPARTPAYARKSPITYVVEMKEPTASLWRPLASSLQDVSYQVTGLEPLRPYLFRVRAESEFGTSEPTLPAELVREKPKARSQSVDRQTPQDMDLGSRRGSYIESITSGVPPRVPTGRPSIFNITDTCCTLSWPATRLPAYLKNTKLDYVIEFREASGRQWSTFAENVTDTSYRVTRLEPDQDYMFRVRAHNAYGTSEPTLPAMLERDKRKSATPQRRGSSVERRSLDKRSADRMSSERLSVSRHSLDRRSQSAPRRKDAARKPDTDDDNSSSMAPDETPMAPEFSKADGEDVQHGVESHPLTVTLRLRGYPPPQITWYHEGKELELGDRIDSYVTPTGQVFLEFLSMGWQDVGDYKCVAKNDLGKAVKNIRIEVADPPTFLEPLRDVQVAEHNQASLTCRVDGIPYPTVKFMKDWRPLTDTSRVKVTNELDRWSLTFKDTLPTDSGTYMCVAENVAGKVFCAAKVSVQDDTPTGLAVGLKGGCLEDNYYVLQELGRGRHGRVRRVVEKATGQEFAAKFIQVRDAADKEFFRTELEALRRVTHSNVVRLHDAYETPRQLIIVMELLPGGELLDRVVSYGNWTEGRAAGVVRQLLDILKTVHSNNMVHMDVKPSNLLLAGDSIDTVKLIDFGLARRLTPSQQTLNYGTPGFASPEVIDLKPISPASDVWGVGVLSYILLAGRSPFHANTEAESLRRARDCQWSFDDCSGFKDVSEHARDFISKILRKNPEERPSVSECLSHPWLTSADTGAKVDVTLIKSFQDSDKAQRRVTAVRNAANVRSLQRLLSGPEVTERGLRPSVDPSSGAVTFPEAEAYGEFLDSEPWYDWQSRYGQGLDPDSGPLPAKDPEEIPQSLAKELEWLEQRTQAPPSRGPPRQDSTDSRRSSISVDGEAAASIPLFRQRLHDLTFETGDTITMYCALEGAPPYSTVWYKNEELLTDGNRVKLALYDDGQATLTITTAKPYDAGLYKCVARNKAGRASSRMRLLLGGLIVSHHVCSPPPCFHGLFTCPPRCAREAWLAGGDADGRTGGCGHLGGARFDGNFPIQGYRVDYKARGEKGRRSLTLGDGDVSSQTVTWTRIVCSLSVIFAGDSRWTTAVYTPLEICLVSGLKPDTPYRFRVSAINFLGRGPFSWSTAEVTTAKEGSIGEITSGDLSLAELRRQQEKGKELLEKPLEPEATEEALVTEEKELTLQTAPPDTQYVLGDLYGSKTLFGELRECRDKKTSQPALVEILPPGEGTRQFDLLRSLRHETLLQLLGAFALPDHDYLVWQAVSGQHALQRLSLRRRYTEENVASIIRQVLYGLQFLHRSHVVHLNLQPASLLLTSHRGLDLKLSDFSLSQQLPGSEGLVVPRRGYPDFMAPEVVTKEQASGASDVWTVGTLTFLLLSGLSPFRAASDVETLVNVAYSRYDVGDLQDGVSSEALRFLYKTMKRLSRNRASVQDCLDHKWLQLSDSMTKARDAVLLRSNRLRNFVLDYDRRRQDPDFRYDFDDIVLPPGLAASVSQALTIAGIARAEVDDCQTRPADQDPDVSMSADVAQDKDRTMEWISQSLTEGSESQVVVVSMETDEDNFGAGRLSSDVVADDVEADQVLLALPETSAEVVVTQAVQMRPFVEFADEAVDFVIPSQAGTNDFEFTWTGSEGKDDEMTPTEGAQVDSELVTSFWIASSEGEEASA</sequence>
<feature type="domain" description="Fibronectin type-III" evidence="13">
    <location>
        <begin position="680"/>
        <end position="776"/>
    </location>
</feature>
<dbReference type="SMART" id="SM00408">
    <property type="entry name" value="IGc2"/>
    <property type="match status" value="3"/>
</dbReference>
<feature type="compositionally biased region" description="Polar residues" evidence="10">
    <location>
        <begin position="1120"/>
        <end position="1130"/>
    </location>
</feature>
<dbReference type="SUPFAM" id="SSF56112">
    <property type="entry name" value="Protein kinase-like (PK-like)"/>
    <property type="match status" value="2"/>
</dbReference>
<feature type="domain" description="Fibronectin type-III" evidence="13">
    <location>
        <begin position="479"/>
        <end position="576"/>
    </location>
</feature>
<feature type="domain" description="Fibronectin type-III" evidence="13">
    <location>
        <begin position="1154"/>
        <end position="1250"/>
    </location>
</feature>
<feature type="domain" description="Fibronectin type-III" evidence="13">
    <location>
        <begin position="578"/>
        <end position="675"/>
    </location>
</feature>
<dbReference type="PROSITE" id="PS00108">
    <property type="entry name" value="PROTEIN_KINASE_ST"/>
    <property type="match status" value="1"/>
</dbReference>
<organism evidence="14 15">
    <name type="scientific">Pomacea canaliculata</name>
    <name type="common">Golden apple snail</name>
    <dbReference type="NCBI Taxonomy" id="400727"/>
    <lineage>
        <taxon>Eukaryota</taxon>
        <taxon>Metazoa</taxon>
        <taxon>Spiralia</taxon>
        <taxon>Lophotrochozoa</taxon>
        <taxon>Mollusca</taxon>
        <taxon>Gastropoda</taxon>
        <taxon>Caenogastropoda</taxon>
        <taxon>Architaenioglossa</taxon>
        <taxon>Ampullarioidea</taxon>
        <taxon>Ampullariidae</taxon>
        <taxon>Pomacea</taxon>
    </lineage>
</organism>
<evidence type="ECO:0000313" key="15">
    <source>
        <dbReference type="Proteomes" id="UP000245119"/>
    </source>
</evidence>
<dbReference type="InterPro" id="IPR036116">
    <property type="entry name" value="FN3_sf"/>
</dbReference>
<feature type="region of interest" description="Disordered" evidence="10">
    <location>
        <begin position="1868"/>
        <end position="1887"/>
    </location>
</feature>
<feature type="domain" description="Ig-like" evidence="12">
    <location>
        <begin position="1417"/>
        <end position="1506"/>
    </location>
</feature>
<dbReference type="Gene3D" id="3.30.200.20">
    <property type="entry name" value="Phosphorylase Kinase, domain 1"/>
    <property type="match status" value="1"/>
</dbReference>
<proteinExistence type="inferred from homology"/>
<dbReference type="Gene3D" id="2.60.40.10">
    <property type="entry name" value="Immunoglobulins"/>
    <property type="match status" value="16"/>
</dbReference>
<dbReference type="FunFam" id="2.60.40.10:FF:000032">
    <property type="entry name" value="palladin isoform X1"/>
    <property type="match status" value="1"/>
</dbReference>
<feature type="domain" description="Protein kinase" evidence="11">
    <location>
        <begin position="2159"/>
        <end position="2489"/>
    </location>
</feature>
<evidence type="ECO:0000256" key="10">
    <source>
        <dbReference type="SAM" id="MobiDB-lite"/>
    </source>
</evidence>
<feature type="domain" description="Fibronectin type-III" evidence="13">
    <location>
        <begin position="274"/>
        <end position="376"/>
    </location>
</feature>
<feature type="compositionally biased region" description="Basic and acidic residues" evidence="10">
    <location>
        <begin position="1284"/>
        <end position="1304"/>
    </location>
</feature>
<dbReference type="InterPro" id="IPR011009">
    <property type="entry name" value="Kinase-like_dom_sf"/>
</dbReference>
<feature type="domain" description="Fibronectin type-III" evidence="13">
    <location>
        <begin position="1022"/>
        <end position="1118"/>
    </location>
</feature>
<feature type="compositionally biased region" description="Basic and acidic residues" evidence="10">
    <location>
        <begin position="1259"/>
        <end position="1276"/>
    </location>
</feature>
<feature type="domain" description="Fibronectin type-III" evidence="13">
    <location>
        <begin position="169"/>
        <end position="265"/>
    </location>
</feature>
<evidence type="ECO:0000259" key="12">
    <source>
        <dbReference type="PROSITE" id="PS50835"/>
    </source>
</evidence>
<dbReference type="InterPro" id="IPR050964">
    <property type="entry name" value="Striated_Muscle_Regulatory"/>
</dbReference>
<feature type="domain" description="Ig-like" evidence="12">
    <location>
        <begin position="1315"/>
        <end position="1415"/>
    </location>
</feature>
<gene>
    <name evidence="14" type="ORF">C0Q70_00022</name>
</gene>
<evidence type="ECO:0000256" key="7">
    <source>
        <dbReference type="ARBA" id="ARBA00023157"/>
    </source>
</evidence>
<dbReference type="SUPFAM" id="SSF49265">
    <property type="entry name" value="Fibronectin type III"/>
    <property type="match status" value="8"/>
</dbReference>
<protein>
    <submittedName>
        <fullName evidence="14">Uncharacterized protein</fullName>
    </submittedName>
</protein>
<keyword evidence="8" id="KW-0393">Immunoglobulin domain</keyword>
<evidence type="ECO:0000313" key="14">
    <source>
        <dbReference type="EMBL" id="PVD37432.1"/>
    </source>
</evidence>
<dbReference type="CDD" id="cd00063">
    <property type="entry name" value="FN3"/>
    <property type="match status" value="13"/>
</dbReference>
<feature type="region of interest" description="Disordered" evidence="10">
    <location>
        <begin position="1236"/>
        <end position="1335"/>
    </location>
</feature>
<dbReference type="Pfam" id="PF00069">
    <property type="entry name" value="Pkinase"/>
    <property type="match status" value="2"/>
</dbReference>
<comment type="caution">
    <text evidence="14">The sequence shown here is derived from an EMBL/GenBank/DDBJ whole genome shotgun (WGS) entry which is preliminary data.</text>
</comment>
<dbReference type="InterPro" id="IPR036179">
    <property type="entry name" value="Ig-like_dom_sf"/>
</dbReference>
<feature type="binding site" evidence="9">
    <location>
        <position position="1557"/>
    </location>
    <ligand>
        <name>ATP</name>
        <dbReference type="ChEBI" id="CHEBI:30616"/>
    </ligand>
</feature>
<name>A0A2T7PVI3_POMCA</name>
<dbReference type="Pfam" id="PF00041">
    <property type="entry name" value="fn3"/>
    <property type="match status" value="11"/>
</dbReference>
<evidence type="ECO:0000256" key="1">
    <source>
        <dbReference type="ARBA" id="ARBA00004496"/>
    </source>
</evidence>
<dbReference type="PANTHER" id="PTHR13817:SF73">
    <property type="entry name" value="FIBRONECTIN TYPE-III DOMAIN-CONTAINING PROTEIN"/>
    <property type="match status" value="1"/>
</dbReference>
<evidence type="ECO:0000256" key="5">
    <source>
        <dbReference type="ARBA" id="ARBA00022741"/>
    </source>
</evidence>
<dbReference type="InterPro" id="IPR007110">
    <property type="entry name" value="Ig-like_dom"/>
</dbReference>
<dbReference type="InterPro" id="IPR013098">
    <property type="entry name" value="Ig_I-set"/>
</dbReference>
<dbReference type="InterPro" id="IPR003598">
    <property type="entry name" value="Ig_sub2"/>
</dbReference>
<dbReference type="SMART" id="SM00409">
    <property type="entry name" value="IG"/>
    <property type="match status" value="3"/>
</dbReference>
<dbReference type="InterPro" id="IPR017441">
    <property type="entry name" value="Protein_kinase_ATP_BS"/>
</dbReference>
<keyword evidence="6 9" id="KW-0067">ATP-binding</keyword>
<dbReference type="FunFam" id="2.60.40.10:FF:000425">
    <property type="entry name" value="Myosin light chain kinase"/>
    <property type="match status" value="1"/>
</dbReference>
<feature type="domain" description="Protein kinase" evidence="11">
    <location>
        <begin position="1528"/>
        <end position="1782"/>
    </location>
</feature>
<dbReference type="GO" id="GO:0004672">
    <property type="term" value="F:protein kinase activity"/>
    <property type="evidence" value="ECO:0007669"/>
    <property type="project" value="InterPro"/>
</dbReference>
<feature type="compositionally biased region" description="Basic and acidic residues" evidence="10">
    <location>
        <begin position="1325"/>
        <end position="1335"/>
    </location>
</feature>
<keyword evidence="3" id="KW-0963">Cytoplasm</keyword>
<feature type="domain" description="Ig-like" evidence="12">
    <location>
        <begin position="1936"/>
        <end position="2025"/>
    </location>
</feature>
<keyword evidence="5 9" id="KW-0547">Nucleotide-binding</keyword>
<dbReference type="InterPro" id="IPR003599">
    <property type="entry name" value="Ig_sub"/>
</dbReference>
<dbReference type="PROSITE" id="PS50011">
    <property type="entry name" value="PROTEIN_KINASE_DOM"/>
    <property type="match status" value="2"/>
</dbReference>
<dbReference type="InterPro" id="IPR013783">
    <property type="entry name" value="Ig-like_fold"/>
</dbReference>
<dbReference type="PROSITE" id="PS50853">
    <property type="entry name" value="FN3"/>
    <property type="match status" value="13"/>
</dbReference>